<feature type="coiled-coil region" evidence="1">
    <location>
        <begin position="3"/>
        <end position="30"/>
    </location>
</feature>
<sequence length="39" mass="4759">KEMEDLKEKNETLNQEIDCIRMELLEIKIKQVQALQKRE</sequence>
<organism evidence="2">
    <name type="scientific">marine sediment metagenome</name>
    <dbReference type="NCBI Taxonomy" id="412755"/>
    <lineage>
        <taxon>unclassified sequences</taxon>
        <taxon>metagenomes</taxon>
        <taxon>ecological metagenomes</taxon>
    </lineage>
</organism>
<gene>
    <name evidence="2" type="ORF">S01H1_32174</name>
</gene>
<reference evidence="2" key="1">
    <citation type="journal article" date="2014" name="Front. Microbiol.">
        <title>High frequency of phylogenetically diverse reductive dehalogenase-homologous genes in deep subseafloor sedimentary metagenomes.</title>
        <authorList>
            <person name="Kawai M."/>
            <person name="Futagami T."/>
            <person name="Toyoda A."/>
            <person name="Takaki Y."/>
            <person name="Nishi S."/>
            <person name="Hori S."/>
            <person name="Arai W."/>
            <person name="Tsubouchi T."/>
            <person name="Morono Y."/>
            <person name="Uchiyama I."/>
            <person name="Ito T."/>
            <person name="Fujiyama A."/>
            <person name="Inagaki F."/>
            <person name="Takami H."/>
        </authorList>
    </citation>
    <scope>NUCLEOTIDE SEQUENCE</scope>
    <source>
        <strain evidence="2">Expedition CK06-06</strain>
    </source>
</reference>
<proteinExistence type="predicted"/>
<protein>
    <submittedName>
        <fullName evidence="2">Uncharacterized protein</fullName>
    </submittedName>
</protein>
<accession>X0TS42</accession>
<keyword evidence="1" id="KW-0175">Coiled coil</keyword>
<feature type="non-terminal residue" evidence="2">
    <location>
        <position position="1"/>
    </location>
</feature>
<evidence type="ECO:0000256" key="1">
    <source>
        <dbReference type="SAM" id="Coils"/>
    </source>
</evidence>
<dbReference type="EMBL" id="BARS01019905">
    <property type="protein sequence ID" value="GAF96034.1"/>
    <property type="molecule type" value="Genomic_DNA"/>
</dbReference>
<name>X0TS42_9ZZZZ</name>
<evidence type="ECO:0000313" key="2">
    <source>
        <dbReference type="EMBL" id="GAF96034.1"/>
    </source>
</evidence>
<comment type="caution">
    <text evidence="2">The sequence shown here is derived from an EMBL/GenBank/DDBJ whole genome shotgun (WGS) entry which is preliminary data.</text>
</comment>
<dbReference type="AlphaFoldDB" id="X0TS42"/>